<evidence type="ECO:0000256" key="5">
    <source>
        <dbReference type="PROSITE-ProRule" id="PRU01363"/>
    </source>
</evidence>
<accession>A0A1V3XRS0</accession>
<dbReference type="Pfam" id="PF13602">
    <property type="entry name" value="ADH_zinc_N_2"/>
    <property type="match status" value="1"/>
</dbReference>
<feature type="active site" description="Proton donor; for dehydratase activity" evidence="5">
    <location>
        <position position="173"/>
    </location>
</feature>
<dbReference type="SUPFAM" id="SSF50129">
    <property type="entry name" value="GroES-like"/>
    <property type="match status" value="1"/>
</dbReference>
<evidence type="ECO:0000256" key="2">
    <source>
        <dbReference type="ARBA" id="ARBA00022553"/>
    </source>
</evidence>
<dbReference type="InterPro" id="IPR013968">
    <property type="entry name" value="PKS_KR"/>
</dbReference>
<dbReference type="Gene3D" id="3.40.50.720">
    <property type="entry name" value="NAD(P)-binding Rossmann-like Domain"/>
    <property type="match status" value="3"/>
</dbReference>
<name>A0A1V3XRS0_MYCKA</name>
<dbReference type="Gene3D" id="3.10.129.110">
    <property type="entry name" value="Polyketide synthase dehydratase"/>
    <property type="match status" value="1"/>
</dbReference>
<evidence type="ECO:0000256" key="4">
    <source>
        <dbReference type="ARBA" id="ARBA00023268"/>
    </source>
</evidence>
<dbReference type="InterPro" id="IPR050091">
    <property type="entry name" value="PKS_NRPS_Biosynth_Enz"/>
</dbReference>
<dbReference type="GO" id="GO:0071770">
    <property type="term" value="P:DIM/DIP cell wall layer assembly"/>
    <property type="evidence" value="ECO:0007669"/>
    <property type="project" value="TreeGrafter"/>
</dbReference>
<dbReference type="InterPro" id="IPR013154">
    <property type="entry name" value="ADH-like_N"/>
</dbReference>
<proteinExistence type="predicted"/>
<dbReference type="InterPro" id="IPR036291">
    <property type="entry name" value="NAD(P)-bd_dom_sf"/>
</dbReference>
<dbReference type="GO" id="GO:0004312">
    <property type="term" value="F:fatty acid synthase activity"/>
    <property type="evidence" value="ECO:0007669"/>
    <property type="project" value="TreeGrafter"/>
</dbReference>
<keyword evidence="1" id="KW-0596">Phosphopantetheine</keyword>
<dbReference type="InterPro" id="IPR049551">
    <property type="entry name" value="PKS_DH_C"/>
</dbReference>
<organism evidence="7 8">
    <name type="scientific">Mycobacterium kansasii</name>
    <dbReference type="NCBI Taxonomy" id="1768"/>
    <lineage>
        <taxon>Bacteria</taxon>
        <taxon>Bacillati</taxon>
        <taxon>Actinomycetota</taxon>
        <taxon>Actinomycetes</taxon>
        <taxon>Mycobacteriales</taxon>
        <taxon>Mycobacteriaceae</taxon>
        <taxon>Mycobacterium</taxon>
    </lineage>
</organism>
<dbReference type="GO" id="GO:0016491">
    <property type="term" value="F:oxidoreductase activity"/>
    <property type="evidence" value="ECO:0007669"/>
    <property type="project" value="InterPro"/>
</dbReference>
<dbReference type="InterPro" id="IPR011032">
    <property type="entry name" value="GroES-like_sf"/>
</dbReference>
<dbReference type="InterPro" id="IPR049552">
    <property type="entry name" value="PKS_DH_N"/>
</dbReference>
<evidence type="ECO:0000313" key="8">
    <source>
        <dbReference type="Proteomes" id="UP000189229"/>
    </source>
</evidence>
<dbReference type="Proteomes" id="UP000189229">
    <property type="component" value="Unassembled WGS sequence"/>
</dbReference>
<keyword evidence="2" id="KW-0597">Phosphoprotein</keyword>
<feature type="domain" description="PKS/mFAS DH" evidence="6">
    <location>
        <begin position="1"/>
        <end position="263"/>
    </location>
</feature>
<dbReference type="Gene3D" id="3.90.180.10">
    <property type="entry name" value="Medium-chain alcohol dehydrogenases, catalytic domain"/>
    <property type="match status" value="1"/>
</dbReference>
<comment type="caution">
    <text evidence="7">The sequence shown here is derived from an EMBL/GenBank/DDBJ whole genome shotgun (WGS) entry which is preliminary data.</text>
</comment>
<dbReference type="SUPFAM" id="SSF51735">
    <property type="entry name" value="NAD(P)-binding Rossmann-fold domains"/>
    <property type="match status" value="3"/>
</dbReference>
<evidence type="ECO:0000256" key="3">
    <source>
        <dbReference type="ARBA" id="ARBA00022679"/>
    </source>
</evidence>
<dbReference type="Pfam" id="PF21089">
    <property type="entry name" value="PKS_DH_N"/>
    <property type="match status" value="1"/>
</dbReference>
<evidence type="ECO:0000259" key="6">
    <source>
        <dbReference type="PROSITE" id="PS52019"/>
    </source>
</evidence>
<dbReference type="FunFam" id="3.40.50.720:FF:000209">
    <property type="entry name" value="Polyketide synthase Pks12"/>
    <property type="match status" value="1"/>
</dbReference>
<dbReference type="GO" id="GO:0005737">
    <property type="term" value="C:cytoplasm"/>
    <property type="evidence" value="ECO:0007669"/>
    <property type="project" value="TreeGrafter"/>
</dbReference>
<dbReference type="Pfam" id="PF14765">
    <property type="entry name" value="PS-DH"/>
    <property type="match status" value="1"/>
</dbReference>
<dbReference type="PANTHER" id="PTHR43775">
    <property type="entry name" value="FATTY ACID SYNTHASE"/>
    <property type="match status" value="1"/>
</dbReference>
<dbReference type="InterPro" id="IPR042104">
    <property type="entry name" value="PKS_dehydratase_sf"/>
</dbReference>
<feature type="region of interest" description="C-terminal hotdog fold" evidence="5">
    <location>
        <begin position="111"/>
        <end position="263"/>
    </location>
</feature>
<dbReference type="InterPro" id="IPR049900">
    <property type="entry name" value="PKS_mFAS_DH"/>
</dbReference>
<gene>
    <name evidence="7" type="ORF">BZL30_0671</name>
</gene>
<dbReference type="GO" id="GO:0005886">
    <property type="term" value="C:plasma membrane"/>
    <property type="evidence" value="ECO:0007669"/>
    <property type="project" value="TreeGrafter"/>
</dbReference>
<dbReference type="Pfam" id="PF08240">
    <property type="entry name" value="ADH_N"/>
    <property type="match status" value="1"/>
</dbReference>
<dbReference type="EMBL" id="MVBM01000001">
    <property type="protein sequence ID" value="OOK81913.1"/>
    <property type="molecule type" value="Genomic_DNA"/>
</dbReference>
<sequence>MWLGDHVIDDLVVLPGAAYAEVALAAATDTFGAEPDEPWMICELDLHQMLHVTAGTVLVTTLTGDQQRCRIDIRTRSGSSEWTTHATATVARAERFEPSDPRTGVTPADPATELDPDDLYQRLRGAGQQHGPAFQGIMGLAVEQSGAARAQVRLPSSARPGSRDFLLHPVMMDIALQTLGATRMATDLAGGQTARKSLVVPVRYAGVHVYGDVTRGVRAVGALAAREGSDRLVGEVVLTDPDGLPLLVIDEVEMAVLGSGSGATELTQRLFTLEWEPAPLTKADPTSPGPDRLLLIGDPAAGDPLLPALRSSLSDRTEVELVSPHDEAALHAAITRSGSGWDGIVMICPARSVDESLPEDAQLELAQTRTLLIARVVETVTRMGTRKSPRLWIVTRGAQQFDPTDSVTLAQSELRGIARVLTFEHSELKTTLVDIEPEGTDSLVGLTAELLAGPDTDEVAYRDGQRYVNRLVPAPTTTNGVLAAESRRTVVNLDGTGPVGGAVRLQIDQPGRLDALTVHEVKRARPQGDQVEVRVVAAGLNFSDVLKAMGVYPGLDGAAPVIGGECVGYVTAVGDDVDSVEIGQRVIAFGPGTFGTHVGTLADLVVPIPDTLPDNEAATFGVAYLTAWHSLCEVGRLAPGERVLIHSATGGVGMAAVSIAKMIGARIYTTAGSEAKRDMLSKLGVEYVGDSRSVDFADEILELTNGYGVDVVLNSLAGEAIQRGVQILAPGGRFIELGKKDVYADANLGLAALAKSASFAVVDLDLNLKLQPAKYRQLLQHILQHVADGNLPVLPVSEFGLRDAADAFRLMASGKHTGKIVISIPDSGSIEAVASPPPVPLVSPDGGYLIVGGMGGLGFVVARWLAEQGAGLVVLNGRSAPDDEVGAAIAELNAAGHRIEVVTGDIAEPATADRLVQAVEDAGFRLAGSCTARWCWPTKSS</sequence>
<dbReference type="AlphaFoldDB" id="A0A1V3XRS0"/>
<dbReference type="PANTHER" id="PTHR43775:SF37">
    <property type="entry name" value="SI:DKEY-61P9.11"/>
    <property type="match status" value="1"/>
</dbReference>
<dbReference type="InterPro" id="IPR020807">
    <property type="entry name" value="PKS_DH"/>
</dbReference>
<keyword evidence="3" id="KW-0808">Transferase</keyword>
<keyword evidence="4" id="KW-0511">Multifunctional enzyme</keyword>
<protein>
    <submittedName>
        <fullName evidence="7">Zinc-binding dehydrogenase family protein</fullName>
    </submittedName>
</protein>
<feature type="region of interest" description="N-terminal hotdog fold" evidence="5">
    <location>
        <begin position="1"/>
        <end position="97"/>
    </location>
</feature>
<evidence type="ECO:0000313" key="7">
    <source>
        <dbReference type="EMBL" id="OOK81913.1"/>
    </source>
</evidence>
<dbReference type="CDD" id="cd05195">
    <property type="entry name" value="enoyl_red"/>
    <property type="match status" value="1"/>
</dbReference>
<dbReference type="SMART" id="SM00826">
    <property type="entry name" value="PKS_DH"/>
    <property type="match status" value="1"/>
</dbReference>
<evidence type="ECO:0000256" key="1">
    <source>
        <dbReference type="ARBA" id="ARBA00022450"/>
    </source>
</evidence>
<feature type="active site" description="Proton acceptor; for dehydratase activity" evidence="5">
    <location>
        <position position="6"/>
    </location>
</feature>
<dbReference type="Pfam" id="PF08659">
    <property type="entry name" value="KR"/>
    <property type="match status" value="1"/>
</dbReference>
<reference evidence="7 8" key="1">
    <citation type="submission" date="2017-02" db="EMBL/GenBank/DDBJ databases">
        <title>Complete genome sequences of Mycobacterium kansasii strains isolated from rhesus macaques.</title>
        <authorList>
            <person name="Panda A."/>
            <person name="Nagaraj S."/>
            <person name="Zhao X."/>
            <person name="Tettelin H."/>
            <person name="Detolla L.J."/>
        </authorList>
    </citation>
    <scope>NUCLEOTIDE SEQUENCE [LARGE SCALE GENOMIC DNA]</scope>
    <source>
        <strain evidence="7 8">11-3813</strain>
    </source>
</reference>
<dbReference type="SMART" id="SM00829">
    <property type="entry name" value="PKS_ER"/>
    <property type="match status" value="1"/>
</dbReference>
<dbReference type="InterPro" id="IPR020843">
    <property type="entry name" value="ER"/>
</dbReference>
<dbReference type="GO" id="GO:0006633">
    <property type="term" value="P:fatty acid biosynthetic process"/>
    <property type="evidence" value="ECO:0007669"/>
    <property type="project" value="TreeGrafter"/>
</dbReference>
<dbReference type="PROSITE" id="PS52019">
    <property type="entry name" value="PKS_MFAS_DH"/>
    <property type="match status" value="1"/>
</dbReference>